<sequence>MPEPFQAHYGVVPPRLPEAAVPLGAALRKVEEAMAALARIEAIAVELKDAYLISRILTRREAVASSAIEGTNSTLDELLAVEETQDEPGKAATRQVRDYALALDELVPDVQRLGATAFSLDLIGRMHQRVMRDDPEYGDPPGRLRQRVVWIGGARDIAYSSFNPPPPDEVASCLTALLGYMRGEGMQAMTQGLLTRIALAHAQFEAIHPFRDGNGRVGRLLIPLMMVADGRIPLYLAPFIETRRAEYYAALKGAQQRLDWEPLVGFFAEAVIATVTEVLATRAALAGLQAVWRRRRDFRRDSASARALDWLPHYPVVTVRRLSDLLAVSFKSAAQAVEQLAEVGILTERTGHARNRVFAAGEALSILNRPFGAEPVLPET</sequence>
<accession>A0ABW5CA33</accession>
<dbReference type="Pfam" id="PF02661">
    <property type="entry name" value="Fic"/>
    <property type="match status" value="1"/>
</dbReference>
<protein>
    <submittedName>
        <fullName evidence="2">Fic family protein</fullName>
    </submittedName>
</protein>
<organism evidence="2 3">
    <name type="scientific">Phaeospirillum tilakii</name>
    <dbReference type="NCBI Taxonomy" id="741673"/>
    <lineage>
        <taxon>Bacteria</taxon>
        <taxon>Pseudomonadati</taxon>
        <taxon>Pseudomonadota</taxon>
        <taxon>Alphaproteobacteria</taxon>
        <taxon>Rhodospirillales</taxon>
        <taxon>Rhodospirillaceae</taxon>
        <taxon>Phaeospirillum</taxon>
    </lineage>
</organism>
<dbReference type="InterPro" id="IPR025758">
    <property type="entry name" value="Fic/DOC_N"/>
</dbReference>
<gene>
    <name evidence="2" type="ORF">ACFSNB_03675</name>
</gene>
<evidence type="ECO:0000259" key="1">
    <source>
        <dbReference type="PROSITE" id="PS51459"/>
    </source>
</evidence>
<dbReference type="RefSeq" id="WP_377314610.1">
    <property type="nucleotide sequence ID" value="NZ_JBHUIY010000004.1"/>
</dbReference>
<proteinExistence type="predicted"/>
<reference evidence="3" key="1">
    <citation type="journal article" date="2019" name="Int. J. Syst. Evol. Microbiol.">
        <title>The Global Catalogue of Microorganisms (GCM) 10K type strain sequencing project: providing services to taxonomists for standard genome sequencing and annotation.</title>
        <authorList>
            <consortium name="The Broad Institute Genomics Platform"/>
            <consortium name="The Broad Institute Genome Sequencing Center for Infectious Disease"/>
            <person name="Wu L."/>
            <person name="Ma J."/>
        </authorList>
    </citation>
    <scope>NUCLEOTIDE SEQUENCE [LARGE SCALE GENOMIC DNA]</scope>
    <source>
        <strain evidence="3">KCTC 15012</strain>
    </source>
</reference>
<keyword evidence="3" id="KW-1185">Reference proteome</keyword>
<evidence type="ECO:0000313" key="3">
    <source>
        <dbReference type="Proteomes" id="UP001597296"/>
    </source>
</evidence>
<dbReference type="EMBL" id="JBHUIY010000004">
    <property type="protein sequence ID" value="MFD2232898.1"/>
    <property type="molecule type" value="Genomic_DNA"/>
</dbReference>
<dbReference type="PANTHER" id="PTHR13504">
    <property type="entry name" value="FIDO DOMAIN-CONTAINING PROTEIN DDB_G0283145"/>
    <property type="match status" value="1"/>
</dbReference>
<comment type="caution">
    <text evidence="2">The sequence shown here is derived from an EMBL/GenBank/DDBJ whole genome shotgun (WGS) entry which is preliminary data.</text>
</comment>
<dbReference type="SUPFAM" id="SSF140931">
    <property type="entry name" value="Fic-like"/>
    <property type="match status" value="1"/>
</dbReference>
<dbReference type="Proteomes" id="UP001597296">
    <property type="component" value="Unassembled WGS sequence"/>
</dbReference>
<dbReference type="Pfam" id="PF13784">
    <property type="entry name" value="Fic_N"/>
    <property type="match status" value="1"/>
</dbReference>
<dbReference type="InterPro" id="IPR036597">
    <property type="entry name" value="Fido-like_dom_sf"/>
</dbReference>
<name>A0ABW5CA33_9PROT</name>
<dbReference type="PROSITE" id="PS51459">
    <property type="entry name" value="FIDO"/>
    <property type="match status" value="1"/>
</dbReference>
<evidence type="ECO:0000313" key="2">
    <source>
        <dbReference type="EMBL" id="MFD2232898.1"/>
    </source>
</evidence>
<dbReference type="Gene3D" id="1.10.3290.10">
    <property type="entry name" value="Fido-like domain"/>
    <property type="match status" value="1"/>
</dbReference>
<feature type="domain" description="Fido" evidence="1">
    <location>
        <begin position="118"/>
        <end position="269"/>
    </location>
</feature>
<dbReference type="InterPro" id="IPR003812">
    <property type="entry name" value="Fido"/>
</dbReference>
<dbReference type="InterPro" id="IPR040198">
    <property type="entry name" value="Fido_containing"/>
</dbReference>
<dbReference type="PANTHER" id="PTHR13504:SF38">
    <property type="entry name" value="FIDO DOMAIN-CONTAINING PROTEIN"/>
    <property type="match status" value="1"/>
</dbReference>